<gene>
    <name evidence="1" type="ORF">E2C01_065226</name>
</gene>
<keyword evidence="2" id="KW-1185">Reference proteome</keyword>
<name>A0A5B7HF24_PORTR</name>
<sequence>MPPPKKNEAHAIYSKKKVAHSLNFNWIGTYTILGDIVTTEMGGWSVKHELLAVNGDVVPP</sequence>
<organism evidence="1 2">
    <name type="scientific">Portunus trituberculatus</name>
    <name type="common">Swimming crab</name>
    <name type="synonym">Neptunus trituberculatus</name>
    <dbReference type="NCBI Taxonomy" id="210409"/>
    <lineage>
        <taxon>Eukaryota</taxon>
        <taxon>Metazoa</taxon>
        <taxon>Ecdysozoa</taxon>
        <taxon>Arthropoda</taxon>
        <taxon>Crustacea</taxon>
        <taxon>Multicrustacea</taxon>
        <taxon>Malacostraca</taxon>
        <taxon>Eumalacostraca</taxon>
        <taxon>Eucarida</taxon>
        <taxon>Decapoda</taxon>
        <taxon>Pleocyemata</taxon>
        <taxon>Brachyura</taxon>
        <taxon>Eubrachyura</taxon>
        <taxon>Portunoidea</taxon>
        <taxon>Portunidae</taxon>
        <taxon>Portuninae</taxon>
        <taxon>Portunus</taxon>
    </lineage>
</organism>
<evidence type="ECO:0000313" key="2">
    <source>
        <dbReference type="Proteomes" id="UP000324222"/>
    </source>
</evidence>
<comment type="caution">
    <text evidence="1">The sequence shown here is derived from an EMBL/GenBank/DDBJ whole genome shotgun (WGS) entry which is preliminary data.</text>
</comment>
<dbReference type="AlphaFoldDB" id="A0A5B7HF24"/>
<dbReference type="Proteomes" id="UP000324222">
    <property type="component" value="Unassembled WGS sequence"/>
</dbReference>
<protein>
    <submittedName>
        <fullName evidence="1">Uncharacterized protein</fullName>
    </submittedName>
</protein>
<proteinExistence type="predicted"/>
<evidence type="ECO:0000313" key="1">
    <source>
        <dbReference type="EMBL" id="MPC70960.1"/>
    </source>
</evidence>
<accession>A0A5B7HF24</accession>
<dbReference type="EMBL" id="VSRR010032029">
    <property type="protein sequence ID" value="MPC70960.1"/>
    <property type="molecule type" value="Genomic_DNA"/>
</dbReference>
<reference evidence="1 2" key="1">
    <citation type="submission" date="2019-05" db="EMBL/GenBank/DDBJ databases">
        <title>Another draft genome of Portunus trituberculatus and its Hox gene families provides insights of decapod evolution.</title>
        <authorList>
            <person name="Jeong J.-H."/>
            <person name="Song I."/>
            <person name="Kim S."/>
            <person name="Choi T."/>
            <person name="Kim D."/>
            <person name="Ryu S."/>
            <person name="Kim W."/>
        </authorList>
    </citation>
    <scope>NUCLEOTIDE SEQUENCE [LARGE SCALE GENOMIC DNA]</scope>
    <source>
        <tissue evidence="1">Muscle</tissue>
    </source>
</reference>